<dbReference type="Proteomes" id="UP001652582">
    <property type="component" value="Chromosome 10"/>
</dbReference>
<dbReference type="Pfam" id="PF02136">
    <property type="entry name" value="NTF2"/>
    <property type="match status" value="1"/>
</dbReference>
<dbReference type="PANTHER" id="PTHR10693">
    <property type="entry name" value="RAS GTPASE-ACTIVATING PROTEIN-BINDING PROTEIN"/>
    <property type="match status" value="1"/>
</dbReference>
<dbReference type="SUPFAM" id="SSF54427">
    <property type="entry name" value="NTF2-like"/>
    <property type="match status" value="1"/>
</dbReference>
<feature type="compositionally biased region" description="Basic residues" evidence="2">
    <location>
        <begin position="375"/>
        <end position="389"/>
    </location>
</feature>
<feature type="compositionally biased region" description="Low complexity" evidence="2">
    <location>
        <begin position="288"/>
        <end position="311"/>
    </location>
</feature>
<dbReference type="InterPro" id="IPR032710">
    <property type="entry name" value="NTF2-like_dom_sf"/>
</dbReference>
<reference evidence="5 6" key="1">
    <citation type="submission" date="2025-05" db="UniProtKB">
        <authorList>
            <consortium name="RefSeq"/>
        </authorList>
    </citation>
    <scope>IDENTIFICATION</scope>
</reference>
<dbReference type="InterPro" id="IPR018222">
    <property type="entry name" value="Nuclear_transport_factor_2_euk"/>
</dbReference>
<feature type="compositionally biased region" description="Pro residues" evidence="2">
    <location>
        <begin position="163"/>
        <end position="203"/>
    </location>
</feature>
<keyword evidence="4" id="KW-1185">Reference proteome</keyword>
<dbReference type="InterPro" id="IPR039539">
    <property type="entry name" value="Ras_GTPase_bind_prot"/>
</dbReference>
<name>A0ABM3LLI9_BICAN</name>
<dbReference type="GeneID" id="112050679"/>
<dbReference type="RefSeq" id="XP_052739936.1">
    <property type="nucleotide sequence ID" value="XM_052883976.1"/>
</dbReference>
<protein>
    <submittedName>
        <fullName evidence="5 6">Ras GTPase-activating protein-binding protein 2 isoform X1</fullName>
    </submittedName>
</protein>
<organism evidence="4 5">
    <name type="scientific">Bicyclus anynana</name>
    <name type="common">Squinting bush brown butterfly</name>
    <dbReference type="NCBI Taxonomy" id="110368"/>
    <lineage>
        <taxon>Eukaryota</taxon>
        <taxon>Metazoa</taxon>
        <taxon>Ecdysozoa</taxon>
        <taxon>Arthropoda</taxon>
        <taxon>Hexapoda</taxon>
        <taxon>Insecta</taxon>
        <taxon>Pterygota</taxon>
        <taxon>Neoptera</taxon>
        <taxon>Endopterygota</taxon>
        <taxon>Lepidoptera</taxon>
        <taxon>Glossata</taxon>
        <taxon>Ditrysia</taxon>
        <taxon>Papilionoidea</taxon>
        <taxon>Nymphalidae</taxon>
        <taxon>Satyrinae</taxon>
        <taxon>Satyrini</taxon>
        <taxon>Mycalesina</taxon>
        <taxon>Bicyclus</taxon>
    </lineage>
</organism>
<gene>
    <name evidence="5 6" type="primary">LOC112050679</name>
</gene>
<evidence type="ECO:0000256" key="1">
    <source>
        <dbReference type="ARBA" id="ARBA00022884"/>
    </source>
</evidence>
<feature type="compositionally biased region" description="Pro residues" evidence="2">
    <location>
        <begin position="263"/>
        <end position="274"/>
    </location>
</feature>
<feature type="compositionally biased region" description="Basic and acidic residues" evidence="2">
    <location>
        <begin position="404"/>
        <end position="417"/>
    </location>
</feature>
<evidence type="ECO:0000313" key="5">
    <source>
        <dbReference type="RefSeq" id="XP_052739936.1"/>
    </source>
</evidence>
<feature type="domain" description="NTF2" evidence="3">
    <location>
        <begin position="12"/>
        <end position="132"/>
    </location>
</feature>
<evidence type="ECO:0000256" key="2">
    <source>
        <dbReference type="SAM" id="MobiDB-lite"/>
    </source>
</evidence>
<evidence type="ECO:0000313" key="6">
    <source>
        <dbReference type="RefSeq" id="XP_052739937.1"/>
    </source>
</evidence>
<feature type="compositionally biased region" description="Acidic residues" evidence="2">
    <location>
        <begin position="244"/>
        <end position="256"/>
    </location>
</feature>
<evidence type="ECO:0000259" key="3">
    <source>
        <dbReference type="PROSITE" id="PS50177"/>
    </source>
</evidence>
<proteinExistence type="predicted"/>
<dbReference type="InterPro" id="IPR002075">
    <property type="entry name" value="NTF2_dom"/>
</dbReference>
<dbReference type="RefSeq" id="XP_052739937.1">
    <property type="nucleotide sequence ID" value="XM_052883977.1"/>
</dbReference>
<keyword evidence="1" id="KW-0694">RNA-binding</keyword>
<dbReference type="Gene3D" id="3.10.450.50">
    <property type="match status" value="1"/>
</dbReference>
<dbReference type="PANTHER" id="PTHR10693:SF20">
    <property type="entry name" value="AT27578P"/>
    <property type="match status" value="1"/>
</dbReference>
<evidence type="ECO:0000313" key="4">
    <source>
        <dbReference type="Proteomes" id="UP001652582"/>
    </source>
</evidence>
<dbReference type="PROSITE" id="PS50177">
    <property type="entry name" value="NTF2_DOMAIN"/>
    <property type="match status" value="1"/>
</dbReference>
<feature type="region of interest" description="Disordered" evidence="2">
    <location>
        <begin position="243"/>
        <end position="473"/>
    </location>
</feature>
<dbReference type="CDD" id="cd00780">
    <property type="entry name" value="NTF2"/>
    <property type="match status" value="1"/>
</dbReference>
<accession>A0ABM3LLI9</accession>
<feature type="region of interest" description="Disordered" evidence="2">
    <location>
        <begin position="140"/>
        <end position="214"/>
    </location>
</feature>
<feature type="compositionally biased region" description="Low complexity" evidence="2">
    <location>
        <begin position="445"/>
        <end position="473"/>
    </location>
</feature>
<feature type="compositionally biased region" description="Low complexity" evidence="2">
    <location>
        <begin position="359"/>
        <end position="374"/>
    </location>
</feature>
<sequence length="473" mass="49875">MVMEASPSPQSVGREFVRQYYTLLNKAPAHLHRFYNNYSSFVHGGLDAPNRETLPVIGQKQIHNRIQQLNFRDCHAKISQVDAQATLGNGVVVQVTGELSNGGAPMRRFTQTFVLAAQSPKKYYVHNDIFRYQDIVFSDEEGSGSGRSEGEEEEGAAAGGYFPPAPNFPAPFPAPPAPPHAPLLSPPAPAQPAAPPSPSPPAPHLNGHPPQHDDATRHLVSAMQVSTISSGASVGANTSVGSVELEEVALEPEPEPEPEREPSPPPQPTTPVAPEPKTYANLLKSGSRALCRAPARAPRAAPASAAQPAAATTDRRGRGQRAAVLGRAAAVPGQPAALRHRGRAAGAVRALRARRRAARAQQAGRARRAAPPQLRLHHVRERAGRRRLPQRGPAVLPRGGRRGRGGEAQRGGEEDARAGAAAPPPAVLAPRRLPTAPALPPLAPDPTRAVPGAASRRRAGAPPVVLPAGPHLH</sequence>